<dbReference type="InterPro" id="IPR003011">
    <property type="entry name" value="Cell_cycle_checkpoint_Rad1"/>
</dbReference>
<dbReference type="InterPro" id="IPR003021">
    <property type="entry name" value="Rad1_Rec1_Rad17"/>
</dbReference>
<evidence type="ECO:0000256" key="5">
    <source>
        <dbReference type="ARBA" id="ARBA00023242"/>
    </source>
</evidence>
<dbReference type="PRINTS" id="PR01245">
    <property type="entry name" value="RAD1REC1"/>
</dbReference>
<comment type="similarity">
    <text evidence="2">Belongs to the rad1 family.</text>
</comment>
<dbReference type="Pfam" id="PF02144">
    <property type="entry name" value="Rad1"/>
    <property type="match status" value="1"/>
</dbReference>
<dbReference type="AlphaFoldDB" id="A0A0R3SHG9"/>
<accession>A0A0R3SHG9</accession>
<dbReference type="PANTHER" id="PTHR10870:SF0">
    <property type="entry name" value="CELL CYCLE CHECKPOINT PROTEIN RAD1"/>
    <property type="match status" value="1"/>
</dbReference>
<proteinExistence type="inferred from homology"/>
<keyword evidence="3" id="KW-0227">DNA damage</keyword>
<dbReference type="CDD" id="cd00577">
    <property type="entry name" value="PCNA"/>
    <property type="match status" value="1"/>
</dbReference>
<evidence type="ECO:0000256" key="1">
    <source>
        <dbReference type="ARBA" id="ARBA00004123"/>
    </source>
</evidence>
<dbReference type="GO" id="GO:0000077">
    <property type="term" value="P:DNA damage checkpoint signaling"/>
    <property type="evidence" value="ECO:0007669"/>
    <property type="project" value="InterPro"/>
</dbReference>
<keyword evidence="5" id="KW-0539">Nucleus</keyword>
<dbReference type="STRING" id="6216.A0A0R3SHG9"/>
<keyword evidence="4" id="KW-0234">DNA repair</keyword>
<dbReference type="PANTHER" id="PTHR10870">
    <property type="entry name" value="CELL CYCLE CHECKPOINT PROTEIN RAD1"/>
    <property type="match status" value="1"/>
</dbReference>
<protein>
    <submittedName>
        <fullName evidence="8">Cell cycle checkpoint protein RAD1</fullName>
    </submittedName>
</protein>
<dbReference type="PRINTS" id="PR01246">
    <property type="entry name" value="RAD1REPAIR"/>
</dbReference>
<evidence type="ECO:0000313" key="8">
    <source>
        <dbReference type="WBParaSite" id="HDID_0000438401-mRNA-1"/>
    </source>
</evidence>
<reference evidence="6 7" key="2">
    <citation type="submission" date="2018-11" db="EMBL/GenBank/DDBJ databases">
        <authorList>
            <consortium name="Pathogen Informatics"/>
        </authorList>
    </citation>
    <scope>NUCLEOTIDE SEQUENCE [LARGE SCALE GENOMIC DNA]</scope>
</reference>
<evidence type="ECO:0000256" key="2">
    <source>
        <dbReference type="ARBA" id="ARBA00010991"/>
    </source>
</evidence>
<dbReference type="GO" id="GO:0030896">
    <property type="term" value="C:checkpoint clamp complex"/>
    <property type="evidence" value="ECO:0007669"/>
    <property type="project" value="TreeGrafter"/>
</dbReference>
<reference evidence="8" key="1">
    <citation type="submission" date="2017-02" db="UniProtKB">
        <authorList>
            <consortium name="WormBaseParasite"/>
        </authorList>
    </citation>
    <scope>IDENTIFICATION</scope>
</reference>
<evidence type="ECO:0000256" key="4">
    <source>
        <dbReference type="ARBA" id="ARBA00023204"/>
    </source>
</evidence>
<organism evidence="8">
    <name type="scientific">Hymenolepis diminuta</name>
    <name type="common">Rat tapeworm</name>
    <dbReference type="NCBI Taxonomy" id="6216"/>
    <lineage>
        <taxon>Eukaryota</taxon>
        <taxon>Metazoa</taxon>
        <taxon>Spiralia</taxon>
        <taxon>Lophotrochozoa</taxon>
        <taxon>Platyhelminthes</taxon>
        <taxon>Cestoda</taxon>
        <taxon>Eucestoda</taxon>
        <taxon>Cyclophyllidea</taxon>
        <taxon>Hymenolepididae</taxon>
        <taxon>Hymenolepis</taxon>
    </lineage>
</organism>
<dbReference type="GO" id="GO:0006281">
    <property type="term" value="P:DNA repair"/>
    <property type="evidence" value="ECO:0007669"/>
    <property type="project" value="UniProtKB-KW"/>
</dbReference>
<dbReference type="InterPro" id="IPR046938">
    <property type="entry name" value="DNA_clamp_sf"/>
</dbReference>
<sequence>MIDLDFAKVFNKEVLISTTEVIWLIMSENPLVLAKTDNVKTCVNLLKAVHFRDIATIFISRNGMKVTVEDAKCVQGSAFLQSEMFQEYRILQPIIAFKINLTVLLNCLSVFGVSNNNSLTSVIFSYKDYGCTLDLLSLEDSGVVAECNIKTMDALEVLDFDFANSQIISKVILKSDCMREAFSELDVTSDVLEVAIVPLTLPQPRLRLTTYGFSGTTHYDFPRDSDPVEVFEYSSADPYVARYRLSLLRPSTNRALALSSRVSLRMNDRGFLSLQYMIQSGNSEASASFVEFYVSFSKFL</sequence>
<dbReference type="SUPFAM" id="SSF55979">
    <property type="entry name" value="DNA clamp"/>
    <property type="match status" value="1"/>
</dbReference>
<comment type="subcellular location">
    <subcellularLocation>
        <location evidence="1">Nucleus</location>
    </subcellularLocation>
</comment>
<dbReference type="Proteomes" id="UP000274504">
    <property type="component" value="Unassembled WGS sequence"/>
</dbReference>
<dbReference type="EMBL" id="UYSG01001656">
    <property type="protein sequence ID" value="VDL48388.1"/>
    <property type="molecule type" value="Genomic_DNA"/>
</dbReference>
<evidence type="ECO:0000313" key="6">
    <source>
        <dbReference type="EMBL" id="VDL48388.1"/>
    </source>
</evidence>
<name>A0A0R3SHG9_HYMDI</name>
<gene>
    <name evidence="6" type="ORF">HDID_LOCUS4382</name>
</gene>
<dbReference type="OrthoDB" id="337581at2759"/>
<evidence type="ECO:0000313" key="7">
    <source>
        <dbReference type="Proteomes" id="UP000274504"/>
    </source>
</evidence>
<dbReference type="WBParaSite" id="HDID_0000438401-mRNA-1">
    <property type="protein sequence ID" value="HDID_0000438401-mRNA-1"/>
    <property type="gene ID" value="HDID_0000438401"/>
</dbReference>
<dbReference type="Gene3D" id="3.70.10.10">
    <property type="match status" value="1"/>
</dbReference>
<evidence type="ECO:0000256" key="3">
    <source>
        <dbReference type="ARBA" id="ARBA00022763"/>
    </source>
</evidence>